<dbReference type="Gene3D" id="3.40.50.300">
    <property type="entry name" value="P-loop containing nucleotide triphosphate hydrolases"/>
    <property type="match status" value="2"/>
</dbReference>
<dbReference type="GO" id="GO:0005524">
    <property type="term" value="F:ATP binding"/>
    <property type="evidence" value="ECO:0007669"/>
    <property type="project" value="UniProtKB-KW"/>
</dbReference>
<dbReference type="PANTHER" id="PTHR43790:SF4">
    <property type="entry name" value="GUANOSINE IMPORT ATP-BINDING PROTEIN NUPO"/>
    <property type="match status" value="1"/>
</dbReference>
<feature type="domain" description="ABC transporter" evidence="4">
    <location>
        <begin position="10"/>
        <end position="250"/>
    </location>
</feature>
<dbReference type="InterPro" id="IPR050107">
    <property type="entry name" value="ABC_carbohydrate_import_ATPase"/>
</dbReference>
<dbReference type="CDD" id="cd03216">
    <property type="entry name" value="ABC_Carb_Monos_I"/>
    <property type="match status" value="1"/>
</dbReference>
<reference evidence="5 6" key="1">
    <citation type="submission" date="2022-06" db="EMBL/GenBank/DDBJ databases">
        <title>Mesorhizobium sp. strain RP14 Genome sequencing and assembly.</title>
        <authorList>
            <person name="Kim I."/>
        </authorList>
    </citation>
    <scope>NUCLEOTIDE SEQUENCE [LARGE SCALE GENOMIC DNA]</scope>
    <source>
        <strain evidence="6">RP14(2022)</strain>
    </source>
</reference>
<evidence type="ECO:0000259" key="4">
    <source>
        <dbReference type="PROSITE" id="PS50893"/>
    </source>
</evidence>
<feature type="domain" description="ABC transporter" evidence="4">
    <location>
        <begin position="266"/>
        <end position="510"/>
    </location>
</feature>
<dbReference type="PANTHER" id="PTHR43790">
    <property type="entry name" value="CARBOHYDRATE TRANSPORT ATP-BINDING PROTEIN MG119-RELATED"/>
    <property type="match status" value="1"/>
</dbReference>
<dbReference type="EMBL" id="JAMXQS010000005">
    <property type="protein sequence ID" value="MCO6050340.1"/>
    <property type="molecule type" value="Genomic_DNA"/>
</dbReference>
<dbReference type="RefSeq" id="WP_252818905.1">
    <property type="nucleotide sequence ID" value="NZ_JAMXQS010000005.1"/>
</dbReference>
<gene>
    <name evidence="5" type="ORF">NGM99_11150</name>
</gene>
<dbReference type="PROSITE" id="PS50893">
    <property type="entry name" value="ABC_TRANSPORTER_2"/>
    <property type="match status" value="2"/>
</dbReference>
<evidence type="ECO:0000313" key="5">
    <source>
        <dbReference type="EMBL" id="MCO6050340.1"/>
    </source>
</evidence>
<comment type="similarity">
    <text evidence="1">Belongs to the ABC transporter superfamily.</text>
</comment>
<dbReference type="CDD" id="cd03215">
    <property type="entry name" value="ABC_Carb_Monos_II"/>
    <property type="match status" value="1"/>
</dbReference>
<protein>
    <submittedName>
        <fullName evidence="5">ABC transporter ATP-binding protein</fullName>
    </submittedName>
</protein>
<evidence type="ECO:0000256" key="3">
    <source>
        <dbReference type="ARBA" id="ARBA00022840"/>
    </source>
</evidence>
<dbReference type="SUPFAM" id="SSF52540">
    <property type="entry name" value="P-loop containing nucleoside triphosphate hydrolases"/>
    <property type="match status" value="2"/>
</dbReference>
<dbReference type="PROSITE" id="PS00211">
    <property type="entry name" value="ABC_TRANSPORTER_1"/>
    <property type="match status" value="2"/>
</dbReference>
<keyword evidence="6" id="KW-1185">Reference proteome</keyword>
<dbReference type="InterPro" id="IPR017871">
    <property type="entry name" value="ABC_transporter-like_CS"/>
</dbReference>
<sequence length="514" mass="55023">MTANPHTPVLELRGISKRFGALQANDDIDLVLGRGEVLALLGENGAGKTTLMNILFGHYAADSGSVWVADRAGVLQPLPSANPAAALQAGIGMVHQHFALADKLSALENITLGTESLWRLSRGDRSARTKLDGLMRRSGLLVDLDSPISRLSVGERQRVEILKALYRDARILVLDEPTAVLTPQESASLFETLRALTADGLSVILISHKLDEILAASDRVAVLRHGRKAGEVSTRESTKAALAQMMVGRSVPSPARTPREPGAPVLELVGVSVESPTVRRRLDDVSLQVRSGEIVGIAGVSGNGQSALADLLSGLLTPKHGSLLLGQKPITRFDPGLFVQSGIGRVPEDRHHEGAVGAMTVAENTVLENLSEPRFQRWGFLRKARIDAHARNAIHDFDIRCPGPHAPIRQLSGGNMQKVILARALDREPQLVLANQPTRGLDVGAVADVHRRLIAARDRGAGVVLVSEDLDEILALADRVTVIFRARLSEAMPAEGLDRQALGLLMAGQAREAA</sequence>
<comment type="caution">
    <text evidence="5">The sequence shown here is derived from an EMBL/GenBank/DDBJ whole genome shotgun (WGS) entry which is preliminary data.</text>
</comment>
<organism evidence="5 6">
    <name type="scientific">Mesorhizobium liriopis</name>
    <dbReference type="NCBI Taxonomy" id="2953882"/>
    <lineage>
        <taxon>Bacteria</taxon>
        <taxon>Pseudomonadati</taxon>
        <taxon>Pseudomonadota</taxon>
        <taxon>Alphaproteobacteria</taxon>
        <taxon>Hyphomicrobiales</taxon>
        <taxon>Phyllobacteriaceae</taxon>
        <taxon>Mesorhizobium</taxon>
    </lineage>
</organism>
<dbReference type="InterPro" id="IPR003439">
    <property type="entry name" value="ABC_transporter-like_ATP-bd"/>
</dbReference>
<name>A0ABT1C683_9HYPH</name>
<dbReference type="SMART" id="SM00382">
    <property type="entry name" value="AAA"/>
    <property type="match status" value="2"/>
</dbReference>
<dbReference type="InterPro" id="IPR027417">
    <property type="entry name" value="P-loop_NTPase"/>
</dbReference>
<proteinExistence type="inferred from homology"/>
<accession>A0ABT1C683</accession>
<dbReference type="InterPro" id="IPR003593">
    <property type="entry name" value="AAA+_ATPase"/>
</dbReference>
<evidence type="ECO:0000256" key="1">
    <source>
        <dbReference type="ARBA" id="ARBA00005417"/>
    </source>
</evidence>
<dbReference type="Proteomes" id="UP001205906">
    <property type="component" value="Unassembled WGS sequence"/>
</dbReference>
<dbReference type="Pfam" id="PF00005">
    <property type="entry name" value="ABC_tran"/>
    <property type="match status" value="2"/>
</dbReference>
<evidence type="ECO:0000256" key="2">
    <source>
        <dbReference type="ARBA" id="ARBA00022741"/>
    </source>
</evidence>
<keyword evidence="2" id="KW-0547">Nucleotide-binding</keyword>
<keyword evidence="3 5" id="KW-0067">ATP-binding</keyword>
<evidence type="ECO:0000313" key="6">
    <source>
        <dbReference type="Proteomes" id="UP001205906"/>
    </source>
</evidence>